<feature type="region of interest" description="Disordered" evidence="1">
    <location>
        <begin position="41"/>
        <end position="71"/>
    </location>
</feature>
<proteinExistence type="predicted"/>
<reference evidence="2 3" key="1">
    <citation type="submission" date="2016-10" db="EMBL/GenBank/DDBJ databases">
        <authorList>
            <person name="de Groot N.N."/>
        </authorList>
    </citation>
    <scope>NUCLEOTIDE SEQUENCE [LARGE SCALE GENOMIC DNA]</scope>
    <source>
        <strain evidence="3">L7-484,KACC 16230,DSM 25025</strain>
    </source>
</reference>
<feature type="compositionally biased region" description="Pro residues" evidence="1">
    <location>
        <begin position="46"/>
        <end position="56"/>
    </location>
</feature>
<dbReference type="Proteomes" id="UP000198793">
    <property type="component" value="Unassembled WGS sequence"/>
</dbReference>
<sequence>MPTLVRLVTALALIAGTVFAVMAALVTFVEPVRVPVSIEVPVPGLQTPPPVAPPSTPDRDAAPAAQAPPSP</sequence>
<keyword evidence="3" id="KW-1185">Reference proteome</keyword>
<dbReference type="EMBL" id="FNIT01000005">
    <property type="protein sequence ID" value="SDO28128.1"/>
    <property type="molecule type" value="Genomic_DNA"/>
</dbReference>
<organism evidence="2 3">
    <name type="scientific">Aureimonas jatrophae</name>
    <dbReference type="NCBI Taxonomy" id="1166073"/>
    <lineage>
        <taxon>Bacteria</taxon>
        <taxon>Pseudomonadati</taxon>
        <taxon>Pseudomonadota</taxon>
        <taxon>Alphaproteobacteria</taxon>
        <taxon>Hyphomicrobiales</taxon>
        <taxon>Aurantimonadaceae</taxon>
        <taxon>Aureimonas</taxon>
    </lineage>
</organism>
<dbReference type="STRING" id="1166073.SAMN05192530_10535"/>
<evidence type="ECO:0000313" key="3">
    <source>
        <dbReference type="Proteomes" id="UP000198793"/>
    </source>
</evidence>
<dbReference type="RefSeq" id="WP_090673441.1">
    <property type="nucleotide sequence ID" value="NZ_FNIT01000005.1"/>
</dbReference>
<protein>
    <submittedName>
        <fullName evidence="2">Uncharacterized protein</fullName>
    </submittedName>
</protein>
<gene>
    <name evidence="2" type="ORF">SAMN05192530_10535</name>
</gene>
<accession>A0A1H0I9Q0</accession>
<name>A0A1H0I9Q0_9HYPH</name>
<evidence type="ECO:0000256" key="1">
    <source>
        <dbReference type="SAM" id="MobiDB-lite"/>
    </source>
</evidence>
<dbReference type="OrthoDB" id="9805893at2"/>
<evidence type="ECO:0000313" key="2">
    <source>
        <dbReference type="EMBL" id="SDO28128.1"/>
    </source>
</evidence>
<dbReference type="AlphaFoldDB" id="A0A1H0I9Q0"/>